<sequence length="134" mass="15828">MVLESYNLLGKAHHGSQSELNVSLWLRKKSFTFQKPDVLDQIPLDTGCMLPFSKSSYQKMPFSRSVKRTWLRILQQRWSKVDDVIWTPGIGKTEEKRFGTEVRPTCLKRHVKLCYVLGEIGWEEVYLRHRIILY</sequence>
<comment type="caution">
    <text evidence="1">The sequence shown here is derived from an EMBL/GenBank/DDBJ whole genome shotgun (WGS) entry which is preliminary data.</text>
</comment>
<accession>A0A1V4K5I6</accession>
<organism evidence="1 2">
    <name type="scientific">Patagioenas fasciata monilis</name>
    <dbReference type="NCBI Taxonomy" id="372326"/>
    <lineage>
        <taxon>Eukaryota</taxon>
        <taxon>Metazoa</taxon>
        <taxon>Chordata</taxon>
        <taxon>Craniata</taxon>
        <taxon>Vertebrata</taxon>
        <taxon>Euteleostomi</taxon>
        <taxon>Archelosauria</taxon>
        <taxon>Archosauria</taxon>
        <taxon>Dinosauria</taxon>
        <taxon>Saurischia</taxon>
        <taxon>Theropoda</taxon>
        <taxon>Coelurosauria</taxon>
        <taxon>Aves</taxon>
        <taxon>Neognathae</taxon>
        <taxon>Neoaves</taxon>
        <taxon>Columbimorphae</taxon>
        <taxon>Columbiformes</taxon>
        <taxon>Columbidae</taxon>
        <taxon>Patagioenas</taxon>
    </lineage>
</organism>
<gene>
    <name evidence="1" type="ORF">AV530_002204</name>
</gene>
<evidence type="ECO:0000313" key="2">
    <source>
        <dbReference type="Proteomes" id="UP000190648"/>
    </source>
</evidence>
<proteinExistence type="predicted"/>
<dbReference type="EMBL" id="LSYS01004331">
    <property type="protein sequence ID" value="OPJ79716.1"/>
    <property type="molecule type" value="Genomic_DNA"/>
</dbReference>
<evidence type="ECO:0000313" key="1">
    <source>
        <dbReference type="EMBL" id="OPJ79716.1"/>
    </source>
</evidence>
<name>A0A1V4K5I6_PATFA</name>
<keyword evidence="2" id="KW-1185">Reference proteome</keyword>
<protein>
    <submittedName>
        <fullName evidence="1">Uncharacterized protein</fullName>
    </submittedName>
</protein>
<dbReference type="AlphaFoldDB" id="A0A1V4K5I6"/>
<dbReference type="Proteomes" id="UP000190648">
    <property type="component" value="Unassembled WGS sequence"/>
</dbReference>
<reference evidence="1 2" key="1">
    <citation type="submission" date="2016-02" db="EMBL/GenBank/DDBJ databases">
        <title>Band-tailed pigeon sequencing and assembly.</title>
        <authorList>
            <person name="Soares A.E."/>
            <person name="Novak B.J."/>
            <person name="Rice E.S."/>
            <person name="O'Connell B."/>
            <person name="Chang D."/>
            <person name="Weber S."/>
            <person name="Shapiro B."/>
        </authorList>
    </citation>
    <scope>NUCLEOTIDE SEQUENCE [LARGE SCALE GENOMIC DNA]</scope>
    <source>
        <strain evidence="1">BTP2013</strain>
        <tissue evidence="1">Blood</tissue>
    </source>
</reference>